<dbReference type="Proteomes" id="UP000325243">
    <property type="component" value="Unassembled WGS sequence"/>
</dbReference>
<evidence type="ECO:0000256" key="1">
    <source>
        <dbReference type="SAM" id="Phobius"/>
    </source>
</evidence>
<accession>A0A5S4V7M5</accession>
<feature type="transmembrane region" description="Helical" evidence="1">
    <location>
        <begin position="19"/>
        <end position="37"/>
    </location>
</feature>
<proteinExistence type="predicted"/>
<keyword evidence="1" id="KW-0472">Membrane</keyword>
<name>A0A5S4V7M5_9MICO</name>
<protein>
    <submittedName>
        <fullName evidence="2">DUF1345 domain-containing protein</fullName>
    </submittedName>
</protein>
<evidence type="ECO:0000313" key="2">
    <source>
        <dbReference type="EMBL" id="TYL54059.1"/>
    </source>
</evidence>
<dbReference type="RefSeq" id="WP_148733523.1">
    <property type="nucleotide sequence ID" value="NZ_VSSB01000001.1"/>
</dbReference>
<keyword evidence="3" id="KW-1185">Reference proteome</keyword>
<keyword evidence="1" id="KW-1133">Transmembrane helix</keyword>
<comment type="caution">
    <text evidence="2">The sequence shown here is derived from an EMBL/GenBank/DDBJ whole genome shotgun (WGS) entry which is preliminary data.</text>
</comment>
<dbReference type="InterPro" id="IPR009781">
    <property type="entry name" value="DUF1345"/>
</dbReference>
<gene>
    <name evidence="2" type="ORF">FYC51_10730</name>
</gene>
<sequence>MAEATTATVAAPNHRTARVVNITTLTIIVVLGITFLVGEEPVFEILVLAAWCLLSSAYMAAWMIVLGRISRREWRGTPTLIATRRPGRVASLVTTILSSLIGVTAAGQLLVLRQDPELGQAMNFVGVWAMLIAWGFLHWGFAQIYYRLDNRVPDDPRGRPLMFPDRDDPGLLDFVYAAFMIGTSFTPNDINTTSRIRWTVTWHSVLSYFFNGFIIVLALNTIMEITATG</sequence>
<dbReference type="EMBL" id="VSSB01000001">
    <property type="protein sequence ID" value="TYL54059.1"/>
    <property type="molecule type" value="Genomic_DNA"/>
</dbReference>
<organism evidence="2 3">
    <name type="scientific">Agromyces mariniharenae</name>
    <dbReference type="NCBI Taxonomy" id="2604423"/>
    <lineage>
        <taxon>Bacteria</taxon>
        <taxon>Bacillati</taxon>
        <taxon>Actinomycetota</taxon>
        <taxon>Actinomycetes</taxon>
        <taxon>Micrococcales</taxon>
        <taxon>Microbacteriaceae</taxon>
        <taxon>Agromyces</taxon>
    </lineage>
</organism>
<feature type="transmembrane region" description="Helical" evidence="1">
    <location>
        <begin position="124"/>
        <end position="148"/>
    </location>
</feature>
<reference evidence="2 3" key="1">
    <citation type="submission" date="2019-08" db="EMBL/GenBank/DDBJ databases">
        <authorList>
            <person name="Hu J."/>
        </authorList>
    </citation>
    <scope>NUCLEOTIDE SEQUENCE [LARGE SCALE GENOMIC DNA]</scope>
    <source>
        <strain evidence="2 3">NEAU-184</strain>
    </source>
</reference>
<feature type="transmembrane region" description="Helical" evidence="1">
    <location>
        <begin position="89"/>
        <end position="112"/>
    </location>
</feature>
<feature type="transmembrane region" description="Helical" evidence="1">
    <location>
        <begin position="43"/>
        <end position="69"/>
    </location>
</feature>
<dbReference type="AlphaFoldDB" id="A0A5S4V7M5"/>
<evidence type="ECO:0000313" key="3">
    <source>
        <dbReference type="Proteomes" id="UP000325243"/>
    </source>
</evidence>
<keyword evidence="1" id="KW-0812">Transmembrane</keyword>
<feature type="transmembrane region" description="Helical" evidence="1">
    <location>
        <begin position="205"/>
        <end position="223"/>
    </location>
</feature>
<dbReference type="Pfam" id="PF07077">
    <property type="entry name" value="DUF1345"/>
    <property type="match status" value="1"/>
</dbReference>